<dbReference type="AlphaFoldDB" id="C0PLK7"/>
<evidence type="ECO:0000313" key="2">
    <source>
        <dbReference type="EMBL" id="ACN36073.1"/>
    </source>
</evidence>
<name>C0PLK7_MAIZE</name>
<dbReference type="PANTHER" id="PTHR46567:SF1">
    <property type="entry name" value="MEDIATOR OF RNA POLYMERASE II TRANSCRIPTION SUBUNIT 12"/>
    <property type="match status" value="1"/>
</dbReference>
<reference evidence="2" key="1">
    <citation type="journal article" date="2009" name="PLoS Genet.">
        <title>Sequencing, mapping, and analysis of 27,455 maize full-length cDNAs.</title>
        <authorList>
            <person name="Soderlund C."/>
            <person name="Descour A."/>
            <person name="Kudrna D."/>
            <person name="Bomhoff M."/>
            <person name="Boyd L."/>
            <person name="Currie J."/>
            <person name="Angelova A."/>
            <person name="Collura K."/>
            <person name="Wissotski M."/>
            <person name="Ashley E."/>
            <person name="Morrow D."/>
            <person name="Fernandes J."/>
            <person name="Walbot V."/>
            <person name="Yu Y."/>
        </authorList>
    </citation>
    <scope>NUCLEOTIDE SEQUENCE</scope>
    <source>
        <strain evidence="2">B73</strain>
    </source>
</reference>
<evidence type="ECO:0000256" key="1">
    <source>
        <dbReference type="SAM" id="MobiDB-lite"/>
    </source>
</evidence>
<feature type="region of interest" description="Disordered" evidence="1">
    <location>
        <begin position="13"/>
        <end position="58"/>
    </location>
</feature>
<sequence>MGTISEHIKAIARNGAKQAGSVPSGNEVPSSKSSGRKGIRGGSPNIGRRAPVGNDPSPPSASALRAALWLRLQFIIRLLPVIMADRSMRQTLASAILGLLATRMIYEDADLPLPPTNATALRREVDSLLEPPLDVLLDRPGESLFERLLCVLHALLGSYKPSWLKSRSASRSTIRIQRDFSAFDNEAAEGLQSALDHMELPETIRRRIQAAMPLLPPSRHPSLQCQPPQLSLAALTPLQSSTSGVGPQQKSCSASWVPTNVSGRSKAALPSHDPEMEVDPWNLLEDGTSCPSTASGSHGASGVTGDHANLKACSWLKGAVRVRRTELTYIGSLDDDT</sequence>
<proteinExistence type="evidence at transcript level"/>
<accession>C0PLK7</accession>
<protein>
    <submittedName>
        <fullName evidence="2">Uncharacterized protein</fullName>
    </submittedName>
</protein>
<dbReference type="EMBL" id="BT069176">
    <property type="protein sequence ID" value="ACN36073.1"/>
    <property type="molecule type" value="mRNA"/>
</dbReference>
<organism evidence="2">
    <name type="scientific">Zea mays</name>
    <name type="common">Maize</name>
    <dbReference type="NCBI Taxonomy" id="4577"/>
    <lineage>
        <taxon>Eukaryota</taxon>
        <taxon>Viridiplantae</taxon>
        <taxon>Streptophyta</taxon>
        <taxon>Embryophyta</taxon>
        <taxon>Tracheophyta</taxon>
        <taxon>Spermatophyta</taxon>
        <taxon>Magnoliopsida</taxon>
        <taxon>Liliopsida</taxon>
        <taxon>Poales</taxon>
        <taxon>Poaceae</taxon>
        <taxon>PACMAD clade</taxon>
        <taxon>Panicoideae</taxon>
        <taxon>Andropogonodae</taxon>
        <taxon>Andropogoneae</taxon>
        <taxon>Tripsacinae</taxon>
        <taxon>Zea</taxon>
    </lineage>
</organism>
<dbReference type="PANTHER" id="PTHR46567">
    <property type="entry name" value="MEDIATOR OF RNA POLYMERASE II TRANSCRIPTION SUBUNIT 12"/>
    <property type="match status" value="1"/>
</dbReference>
<dbReference type="HOGENOM" id="CLU_027120_0_0_1"/>